<keyword evidence="2" id="KW-1185">Reference proteome</keyword>
<gene>
    <name evidence="1" type="ORF">WA026_023591</name>
</gene>
<sequence length="169" mass="19623">MTYNQIVKYLKRPQELYSLGFPEELFNGFCIMNTPYPSARYAQNCNKNKKARNSFEDCTDNILKTGVFEETCSRCRTGFFVASTGYSWQELCYYHYGKLEYQWREPNVLFTCCGRSSSSRGCSVGQMHVWSGLENGLTDKMEGFLRTQPRMNRVVRPEIYALTARCVIV</sequence>
<proteinExistence type="predicted"/>
<evidence type="ECO:0000313" key="2">
    <source>
        <dbReference type="Proteomes" id="UP001431783"/>
    </source>
</evidence>
<reference evidence="1 2" key="1">
    <citation type="submission" date="2023-03" db="EMBL/GenBank/DDBJ databases">
        <title>Genome insight into feeding habits of ladybird beetles.</title>
        <authorList>
            <person name="Li H.-S."/>
            <person name="Huang Y.-H."/>
            <person name="Pang H."/>
        </authorList>
    </citation>
    <scope>NUCLEOTIDE SEQUENCE [LARGE SCALE GENOMIC DNA]</scope>
    <source>
        <strain evidence="1">SYSU_2023b</strain>
        <tissue evidence="1">Whole body</tissue>
    </source>
</reference>
<protein>
    <submittedName>
        <fullName evidence="1">Uncharacterized protein</fullName>
    </submittedName>
</protein>
<comment type="caution">
    <text evidence="1">The sequence shown here is derived from an EMBL/GenBank/DDBJ whole genome shotgun (WGS) entry which is preliminary data.</text>
</comment>
<dbReference type="Proteomes" id="UP001431783">
    <property type="component" value="Unassembled WGS sequence"/>
</dbReference>
<evidence type="ECO:0000313" key="1">
    <source>
        <dbReference type="EMBL" id="KAK9887632.1"/>
    </source>
</evidence>
<name>A0AAW1V4H3_9CUCU</name>
<organism evidence="1 2">
    <name type="scientific">Henosepilachna vigintioctopunctata</name>
    <dbReference type="NCBI Taxonomy" id="420089"/>
    <lineage>
        <taxon>Eukaryota</taxon>
        <taxon>Metazoa</taxon>
        <taxon>Ecdysozoa</taxon>
        <taxon>Arthropoda</taxon>
        <taxon>Hexapoda</taxon>
        <taxon>Insecta</taxon>
        <taxon>Pterygota</taxon>
        <taxon>Neoptera</taxon>
        <taxon>Endopterygota</taxon>
        <taxon>Coleoptera</taxon>
        <taxon>Polyphaga</taxon>
        <taxon>Cucujiformia</taxon>
        <taxon>Coccinelloidea</taxon>
        <taxon>Coccinellidae</taxon>
        <taxon>Epilachninae</taxon>
        <taxon>Epilachnini</taxon>
        <taxon>Henosepilachna</taxon>
    </lineage>
</organism>
<accession>A0AAW1V4H3</accession>
<dbReference type="EMBL" id="JARQZJ010000116">
    <property type="protein sequence ID" value="KAK9887632.1"/>
    <property type="molecule type" value="Genomic_DNA"/>
</dbReference>
<dbReference type="AlphaFoldDB" id="A0AAW1V4H3"/>